<keyword evidence="3" id="KW-1185">Reference proteome</keyword>
<protein>
    <submittedName>
        <fullName evidence="2">Uncharacterized protein</fullName>
    </submittedName>
</protein>
<feature type="transmembrane region" description="Helical" evidence="1">
    <location>
        <begin position="12"/>
        <end position="32"/>
    </location>
</feature>
<keyword evidence="1" id="KW-0472">Membrane</keyword>
<feature type="transmembrane region" description="Helical" evidence="1">
    <location>
        <begin position="112"/>
        <end position="131"/>
    </location>
</feature>
<evidence type="ECO:0000313" key="2">
    <source>
        <dbReference type="EMBL" id="KAH9425687.1"/>
    </source>
</evidence>
<name>A0ABQ8JSZ6_DERPT</name>
<evidence type="ECO:0000313" key="3">
    <source>
        <dbReference type="Proteomes" id="UP000887458"/>
    </source>
</evidence>
<dbReference type="Proteomes" id="UP000887458">
    <property type="component" value="Unassembled WGS sequence"/>
</dbReference>
<keyword evidence="1" id="KW-1133">Transmembrane helix</keyword>
<reference evidence="2 3" key="2">
    <citation type="journal article" date="2022" name="Mol. Biol. Evol.">
        <title>Comparative Genomics Reveals Insights into the Divergent Evolution of Astigmatic Mites and Household Pest Adaptations.</title>
        <authorList>
            <person name="Xiong Q."/>
            <person name="Wan A.T."/>
            <person name="Liu X."/>
            <person name="Fung C.S."/>
            <person name="Xiao X."/>
            <person name="Malainual N."/>
            <person name="Hou J."/>
            <person name="Wang L."/>
            <person name="Wang M."/>
            <person name="Yang K.Y."/>
            <person name="Cui Y."/>
            <person name="Leung E.L."/>
            <person name="Nong W."/>
            <person name="Shin S.K."/>
            <person name="Au S.W."/>
            <person name="Jeong K.Y."/>
            <person name="Chew F.T."/>
            <person name="Hui J.H."/>
            <person name="Leung T.F."/>
            <person name="Tungtrongchitr A."/>
            <person name="Zhong N."/>
            <person name="Liu Z."/>
            <person name="Tsui S.K."/>
        </authorList>
    </citation>
    <scope>NUCLEOTIDE SEQUENCE [LARGE SCALE GENOMIC DNA]</scope>
    <source>
        <strain evidence="2">Derp</strain>
    </source>
</reference>
<accession>A0ABQ8JSZ6</accession>
<gene>
    <name evidence="2" type="ORF">DERP_004904</name>
</gene>
<keyword evidence="1" id="KW-0812">Transmembrane</keyword>
<sequence>MVLFEPFNGWHFHIQIFNTLWFLIIITDKCLLCNSIVTESRMATESSDITAVVITYCPLIELIDYNYEANVNLTRSRNYYECPGSQGSMYTRCCEYNRCCLPSIYTRFDQNAYYYAALISLLGFGFLIFIICFCCTLRRCLPGNGNKHDIHLRENKLFEMSQHQQPLNHHNMVGHTTSQQTFQGGQENKSNNHHQRIVDEEWLPVMNQVDDSPVAHYYSNPNPNTVYDDHHYGGNGSANGSLPMPSILINPLANHQQQNWQAHFVFDGMV</sequence>
<reference evidence="2 3" key="1">
    <citation type="journal article" date="2018" name="J. Allergy Clin. Immunol.">
        <title>High-quality assembly of Dermatophagoides pteronyssinus genome and transcriptome reveals a wide range of novel allergens.</title>
        <authorList>
            <person name="Liu X.Y."/>
            <person name="Yang K.Y."/>
            <person name="Wang M.Q."/>
            <person name="Kwok J.S."/>
            <person name="Zeng X."/>
            <person name="Yang Z."/>
            <person name="Xiao X.J."/>
            <person name="Lau C.P."/>
            <person name="Li Y."/>
            <person name="Huang Z.M."/>
            <person name="Ba J.G."/>
            <person name="Yim A.K."/>
            <person name="Ouyang C.Y."/>
            <person name="Ngai S.M."/>
            <person name="Chan T.F."/>
            <person name="Leung E.L."/>
            <person name="Liu L."/>
            <person name="Liu Z.G."/>
            <person name="Tsui S.K."/>
        </authorList>
    </citation>
    <scope>NUCLEOTIDE SEQUENCE [LARGE SCALE GENOMIC DNA]</scope>
    <source>
        <strain evidence="2">Derp</strain>
    </source>
</reference>
<comment type="caution">
    <text evidence="2">The sequence shown here is derived from an EMBL/GenBank/DDBJ whole genome shotgun (WGS) entry which is preliminary data.</text>
</comment>
<organism evidence="2 3">
    <name type="scientific">Dermatophagoides pteronyssinus</name>
    <name type="common">European house dust mite</name>
    <dbReference type="NCBI Taxonomy" id="6956"/>
    <lineage>
        <taxon>Eukaryota</taxon>
        <taxon>Metazoa</taxon>
        <taxon>Ecdysozoa</taxon>
        <taxon>Arthropoda</taxon>
        <taxon>Chelicerata</taxon>
        <taxon>Arachnida</taxon>
        <taxon>Acari</taxon>
        <taxon>Acariformes</taxon>
        <taxon>Sarcoptiformes</taxon>
        <taxon>Astigmata</taxon>
        <taxon>Psoroptidia</taxon>
        <taxon>Analgoidea</taxon>
        <taxon>Pyroglyphidae</taxon>
        <taxon>Dermatophagoidinae</taxon>
        <taxon>Dermatophagoides</taxon>
    </lineage>
</organism>
<proteinExistence type="predicted"/>
<evidence type="ECO:0000256" key="1">
    <source>
        <dbReference type="SAM" id="Phobius"/>
    </source>
</evidence>
<dbReference type="EMBL" id="NJHN03000017">
    <property type="protein sequence ID" value="KAH9425687.1"/>
    <property type="molecule type" value="Genomic_DNA"/>
</dbReference>